<evidence type="ECO:0000313" key="1">
    <source>
        <dbReference type="EMBL" id="EIA10236.1"/>
    </source>
</evidence>
<comment type="caution">
    <text evidence="1">The sequence shown here is derived from an EMBL/GenBank/DDBJ whole genome shotgun (WGS) entry which is preliminary data.</text>
</comment>
<organism evidence="1 2">
    <name type="scientific">Flavobacterium frigoris (strain PS1)</name>
    <dbReference type="NCBI Taxonomy" id="1086011"/>
    <lineage>
        <taxon>Bacteria</taxon>
        <taxon>Pseudomonadati</taxon>
        <taxon>Bacteroidota</taxon>
        <taxon>Flavobacteriia</taxon>
        <taxon>Flavobacteriales</taxon>
        <taxon>Flavobacteriaceae</taxon>
        <taxon>Flavobacterium</taxon>
    </lineage>
</organism>
<sequence>MILQFAKSPPPIGGVSIHVRRLMYSLKEEGISTEILDYSKERNLISILKKIFRAKIIHIHLSKKAHRLFFVFFFRILFKKVIVTYHGKYDYKNLFDVLSLKICNVSIVLNSFSFKNALNYKKQNVYQVGAFIPPIEDEIMPLSKEVLYQLEIFKKKYDLVFATNASSYVTDNLGNEIYCGSELINFFSKNKNYGLIFSDSSGTYFDFFRSKNINIPPNVYIINSSHDFINILRNSSAFIRATTMDGDSLSVKEALYYGLPVFATNVVDRPKGVIMFSDFEELEKLFLDFVLDKQVYEVKNSFKEILKIYDNL</sequence>
<reference evidence="1 2" key="1">
    <citation type="journal article" date="2014" name="Acta Crystallogr. D">
        <title>Structure-based characterization and antifreeze properties of a hyperactive ice-binding protein from the Antarctic bacterium Flavobacterium frigoris PS1.</title>
        <authorList>
            <person name="Do H."/>
            <person name="Kim S.J."/>
            <person name="Kim H.J."/>
            <person name="Lee J.H."/>
        </authorList>
    </citation>
    <scope>NUCLEOTIDE SEQUENCE [LARGE SCALE GENOMIC DNA]</scope>
    <source>
        <strain evidence="1 2">PS1</strain>
    </source>
</reference>
<keyword evidence="2" id="KW-1185">Reference proteome</keyword>
<name>H7FMM4_FLAFP</name>
<dbReference type="EMBL" id="AHKF01000008">
    <property type="protein sequence ID" value="EIA10236.1"/>
    <property type="molecule type" value="Genomic_DNA"/>
</dbReference>
<dbReference type="PATRIC" id="fig|1086011.3.peg.323"/>
<dbReference type="OrthoDB" id="798298at2"/>
<dbReference type="CDD" id="cd01635">
    <property type="entry name" value="Glycosyltransferase_GTB-type"/>
    <property type="match status" value="1"/>
</dbReference>
<dbReference type="RefSeq" id="WP_007136508.1">
    <property type="nucleotide sequence ID" value="NZ_AHKF01000008.1"/>
</dbReference>
<dbReference type="STRING" id="1086011.HJ01_00331"/>
<dbReference type="SUPFAM" id="SSF53756">
    <property type="entry name" value="UDP-Glycosyltransferase/glycogen phosphorylase"/>
    <property type="match status" value="1"/>
</dbReference>
<gene>
    <name evidence="1" type="ORF">HJ01_00331</name>
</gene>
<dbReference type="eggNOG" id="COG0438">
    <property type="taxonomic scope" value="Bacteria"/>
</dbReference>
<accession>H7FMM4</accession>
<proteinExistence type="predicted"/>
<dbReference type="Proteomes" id="UP000005566">
    <property type="component" value="Unassembled WGS sequence"/>
</dbReference>
<evidence type="ECO:0000313" key="2">
    <source>
        <dbReference type="Proteomes" id="UP000005566"/>
    </source>
</evidence>
<protein>
    <submittedName>
        <fullName evidence="1">Uncharacterized protein</fullName>
    </submittedName>
</protein>
<dbReference type="AlphaFoldDB" id="H7FMM4"/>